<keyword evidence="8" id="KW-0645">Protease</keyword>
<dbReference type="Gene3D" id="2.40.170.20">
    <property type="entry name" value="TonB-dependent receptor, beta-barrel domain"/>
    <property type="match status" value="1"/>
</dbReference>
<dbReference type="GO" id="GO:0044718">
    <property type="term" value="P:siderophore transmembrane transport"/>
    <property type="evidence" value="ECO:0007669"/>
    <property type="project" value="TreeGrafter"/>
</dbReference>
<evidence type="ECO:0000256" key="1">
    <source>
        <dbReference type="ARBA" id="ARBA00004571"/>
    </source>
</evidence>
<name>A0A7G8BC62_9BACT</name>
<dbReference type="InterPro" id="IPR008969">
    <property type="entry name" value="CarboxyPept-like_regulatory"/>
</dbReference>
<dbReference type="InterPro" id="IPR036942">
    <property type="entry name" value="Beta-barrel_TonB_sf"/>
</dbReference>
<keyword evidence="6" id="KW-0998">Cell outer membrane</keyword>
<reference evidence="8 9" key="1">
    <citation type="submission" date="2020-08" db="EMBL/GenBank/DDBJ databases">
        <title>Edaphobacter telluris sp. nov. and Acidobacterium dinghuensis sp. nov., two acidobacteria isolated from forest soil.</title>
        <authorList>
            <person name="Fu J."/>
            <person name="Qiu L."/>
        </authorList>
    </citation>
    <scope>NUCLEOTIDE SEQUENCE [LARGE SCALE GENOMIC DNA]</scope>
    <source>
        <strain evidence="8">4Y35</strain>
    </source>
</reference>
<dbReference type="Gene3D" id="2.60.40.1120">
    <property type="entry name" value="Carboxypeptidase-like, regulatory domain"/>
    <property type="match status" value="1"/>
</dbReference>
<dbReference type="Pfam" id="PF25183">
    <property type="entry name" value="OMP_b-brl_4"/>
    <property type="match status" value="1"/>
</dbReference>
<dbReference type="InterPro" id="IPR039426">
    <property type="entry name" value="TonB-dep_rcpt-like"/>
</dbReference>
<keyword evidence="3" id="KW-1134">Transmembrane beta strand</keyword>
<dbReference type="GO" id="GO:0004180">
    <property type="term" value="F:carboxypeptidase activity"/>
    <property type="evidence" value="ECO:0007669"/>
    <property type="project" value="UniProtKB-KW"/>
</dbReference>
<organism evidence="8 9">
    <name type="scientific">Alloacidobacterium dinghuense</name>
    <dbReference type="NCBI Taxonomy" id="2763107"/>
    <lineage>
        <taxon>Bacteria</taxon>
        <taxon>Pseudomonadati</taxon>
        <taxon>Acidobacteriota</taxon>
        <taxon>Terriglobia</taxon>
        <taxon>Terriglobales</taxon>
        <taxon>Acidobacteriaceae</taxon>
        <taxon>Alloacidobacterium</taxon>
    </lineage>
</organism>
<dbReference type="KEGG" id="adin:H7849_13100"/>
<dbReference type="PANTHER" id="PTHR30069:SF46">
    <property type="entry name" value="OAR PROTEIN"/>
    <property type="match status" value="1"/>
</dbReference>
<evidence type="ECO:0000313" key="9">
    <source>
        <dbReference type="Proteomes" id="UP000515312"/>
    </source>
</evidence>
<evidence type="ECO:0000256" key="5">
    <source>
        <dbReference type="ARBA" id="ARBA00023136"/>
    </source>
</evidence>
<keyword evidence="5" id="KW-0472">Membrane</keyword>
<gene>
    <name evidence="8" type="ORF">H7849_13100</name>
</gene>
<dbReference type="PANTHER" id="PTHR30069">
    <property type="entry name" value="TONB-DEPENDENT OUTER MEMBRANE RECEPTOR"/>
    <property type="match status" value="1"/>
</dbReference>
<dbReference type="InterPro" id="IPR037066">
    <property type="entry name" value="Plug_dom_sf"/>
</dbReference>
<evidence type="ECO:0000256" key="3">
    <source>
        <dbReference type="ARBA" id="ARBA00022452"/>
    </source>
</evidence>
<evidence type="ECO:0000313" key="8">
    <source>
        <dbReference type="EMBL" id="QNI30132.1"/>
    </source>
</evidence>
<dbReference type="Pfam" id="PF13620">
    <property type="entry name" value="CarboxypepD_reg"/>
    <property type="match status" value="1"/>
</dbReference>
<keyword evidence="2" id="KW-0813">Transport</keyword>
<dbReference type="InterPro" id="IPR057601">
    <property type="entry name" value="Oar-like_b-barrel"/>
</dbReference>
<dbReference type="GO" id="GO:0015344">
    <property type="term" value="F:siderophore uptake transmembrane transporter activity"/>
    <property type="evidence" value="ECO:0007669"/>
    <property type="project" value="TreeGrafter"/>
</dbReference>
<dbReference type="Gene3D" id="2.170.130.10">
    <property type="entry name" value="TonB-dependent receptor, plug domain"/>
    <property type="match status" value="1"/>
</dbReference>
<proteinExistence type="predicted"/>
<dbReference type="SUPFAM" id="SSF56935">
    <property type="entry name" value="Porins"/>
    <property type="match status" value="1"/>
</dbReference>
<keyword evidence="9" id="KW-1185">Reference proteome</keyword>
<feature type="domain" description="TonB-dependent transporter Oar-like beta-barrel" evidence="7">
    <location>
        <begin position="275"/>
        <end position="1157"/>
    </location>
</feature>
<keyword evidence="8" id="KW-0121">Carboxypeptidase</keyword>
<protein>
    <submittedName>
        <fullName evidence="8">Carboxypeptidase regulatory-like domain-containing protein</fullName>
    </submittedName>
</protein>
<dbReference type="EMBL" id="CP060394">
    <property type="protein sequence ID" value="QNI30132.1"/>
    <property type="molecule type" value="Genomic_DNA"/>
</dbReference>
<comment type="subcellular location">
    <subcellularLocation>
        <location evidence="1">Cell outer membrane</location>
        <topology evidence="1">Multi-pass membrane protein</topology>
    </subcellularLocation>
</comment>
<dbReference type="GO" id="GO:0009279">
    <property type="term" value="C:cell outer membrane"/>
    <property type="evidence" value="ECO:0007669"/>
    <property type="project" value="UniProtKB-SubCell"/>
</dbReference>
<dbReference type="Proteomes" id="UP000515312">
    <property type="component" value="Chromosome"/>
</dbReference>
<evidence type="ECO:0000256" key="4">
    <source>
        <dbReference type="ARBA" id="ARBA00022692"/>
    </source>
</evidence>
<keyword evidence="8" id="KW-0378">Hydrolase</keyword>
<sequence>MNKAARNTKVHDLKFSVERWKTCRVFALWQACLLSGILLLSGTGFAQLSTASLSGAVRDPSGAVVPGANIVLRNVATAVEHSTTSNGAGAYLFLDITPGRYTVQASASGFAEQRVPEFILAVGQAATIDFALTVGSQSTVVTVQGATPQLETTSANLGTVIGTKQVNDLPLNGRDFTQLLTLTPGISPVNNGQSGPSGGQYATPEPINQASVIPSVNGQGNRSNYFFTDGLSNFGAFHSVYAVPPIIDEMQEFKVVSHTDSAEYGSVTGGVVNVVTKSGTNDLHGSAFEYARNAIFDARTYFLPVDSPKPSFSQNEFGGVVGGPVWLPKLYNGRNKTFFFGAYQGFRYSETSDNPIKVPTAAQLAGDESAWPTQIYNPFSTRPDPAHPGQFIRDPFPGNQLTPDPNMVAYAKFIFPAAGPVLNASGDNAIDPTPVTQTINQWTARIDQKIGRNDSVWFRYSYDTSVQSASDGAPGIPNVVTVPNRNYGGSYVHVFNPSLILQVEFGRTTVGDNAVSIFTTGSAGIISQIGFSPAFVGNFTAAPGKSFLPSPGIAGGYAGPGEGVALHPKVPNANQYSGVLTKTWGNHEIRVGGGFISNKFYSPITVDGLTFGALPTADTNPQDTVNTGDPFSSFILNVPVGADRRNVVTETRPGGVMSEFVQDSWRATSKLTINVGLRYDLTFNPPMGTDKQIGVNGGPETGDVDFNNGTYIIQKLPPPCSVRGYAPCIPGNGTLPANVVVSPNDKILHNTDTNVGPHLGFAYRATDRLVVHAAFGIVYDNWAGVLQTSQNISGLWPDIGQQEAANLNTPTTSSPTPTVTAQNPFAIAANNNFFPAPTPFTQVGFEYDPNLKNPYSEQWNFGVQQLLTSSTTLTANYVGSSSHRLDVGGIYNSALTPGPGDPQSRAKYPYIAPTFYDRSQGNGNYNGLQVSLDKRYTNGLSYGVAYTWSKSINVGGDGYYGVEGGVPQDAYNPARYDRSVSGLDLTHILSVNTLYDIPVGKGKRFSTGHGALDYILGGWQFNNLFQAHSGIAFTPLSSSDIANTGQALGYEHLNLVGNPGLAKRTAAEWFNTAAYATPALYTYGNAGRNSIRGPSYWELDSSLFRQFPVGEGRRFEFRAEAFNLFNNVDLGQPQNDIDSGPAFGTINSTANTARQIQLALKFIF</sequence>
<evidence type="ECO:0000256" key="6">
    <source>
        <dbReference type="ARBA" id="ARBA00023237"/>
    </source>
</evidence>
<evidence type="ECO:0000256" key="2">
    <source>
        <dbReference type="ARBA" id="ARBA00022448"/>
    </source>
</evidence>
<dbReference type="RefSeq" id="WP_186739769.1">
    <property type="nucleotide sequence ID" value="NZ_CP060394.1"/>
</dbReference>
<dbReference type="SUPFAM" id="SSF49464">
    <property type="entry name" value="Carboxypeptidase regulatory domain-like"/>
    <property type="match status" value="1"/>
</dbReference>
<accession>A0A7G8BC62</accession>
<evidence type="ECO:0000259" key="7">
    <source>
        <dbReference type="Pfam" id="PF25183"/>
    </source>
</evidence>
<dbReference type="AlphaFoldDB" id="A0A7G8BC62"/>
<keyword evidence="4" id="KW-0812">Transmembrane</keyword>